<dbReference type="OrthoDB" id="7769787at2759"/>
<keyword evidence="3" id="KW-1185">Reference proteome</keyword>
<evidence type="ECO:0000259" key="1">
    <source>
        <dbReference type="Pfam" id="PF01408"/>
    </source>
</evidence>
<dbReference type="EMBL" id="CAJVCH010152070">
    <property type="protein sequence ID" value="CAG7727672.1"/>
    <property type="molecule type" value="Genomic_DNA"/>
</dbReference>
<dbReference type="Pfam" id="PF01408">
    <property type="entry name" value="GFO_IDH_MocA"/>
    <property type="match status" value="1"/>
</dbReference>
<gene>
    <name evidence="2" type="ORF">AFUS01_LOCUS16503</name>
</gene>
<dbReference type="AlphaFoldDB" id="A0A8J2JZT1"/>
<dbReference type="PANTHER" id="PTHR43377">
    <property type="entry name" value="BILIVERDIN REDUCTASE A"/>
    <property type="match status" value="1"/>
</dbReference>
<dbReference type="GO" id="GO:0000166">
    <property type="term" value="F:nucleotide binding"/>
    <property type="evidence" value="ECO:0007669"/>
    <property type="project" value="InterPro"/>
</dbReference>
<dbReference type="InterPro" id="IPR000683">
    <property type="entry name" value="Gfo/Idh/MocA-like_OxRdtase_N"/>
</dbReference>
<sequence length="478" mass="53191">MKYHTHVNNICTNDHNRQVGLISSSYTVMSAQINGLPVPPVPQKPVTIAIVGAGARGQGYATFATAFPEWLKVVAVADPHDYKRNLLVKEHGIPTENTFSNWTEMVKLPRLSDAVAICTQDHLHTAPAIAFANLKYNILLEKPMAVSLQECQDIVEAVKRNGIIFAVGHVLRYTPYTTSIMQVLNSEQIGDIVNIQHLEPVGFWHFAHSFVRGNWGNESRATFSLMAKSCHDIDLIPFMMRAGKCKKISSFGSLKHFRKENKPKEAGNAKKCLDCIFEPSCPYSAKKIYVDPYVNDGHTGWPTSIVHPNEDEMDIESLTESLQNSNYGSCVYEVDNDVCDQQVVSMEFENGSTASFSMIAFTEALCERKTRIFGTRGEIVGDGVDEIIVFDFLTRKRTIIKPSAEEQLGKSRWSSGHGGGDYGLMRGFVQACATGNPNYILSGPEETLDSHIYVFAAEEARKTNTVVDIEQFKKTHLN</sequence>
<dbReference type="InterPro" id="IPR051450">
    <property type="entry name" value="Gfo/Idh/MocA_Oxidoreductases"/>
</dbReference>
<organism evidence="2 3">
    <name type="scientific">Allacma fusca</name>
    <dbReference type="NCBI Taxonomy" id="39272"/>
    <lineage>
        <taxon>Eukaryota</taxon>
        <taxon>Metazoa</taxon>
        <taxon>Ecdysozoa</taxon>
        <taxon>Arthropoda</taxon>
        <taxon>Hexapoda</taxon>
        <taxon>Collembola</taxon>
        <taxon>Symphypleona</taxon>
        <taxon>Sminthuridae</taxon>
        <taxon>Allacma</taxon>
    </lineage>
</organism>
<name>A0A8J2JZT1_9HEXA</name>
<proteinExistence type="predicted"/>
<dbReference type="Proteomes" id="UP000708208">
    <property type="component" value="Unassembled WGS sequence"/>
</dbReference>
<evidence type="ECO:0000313" key="3">
    <source>
        <dbReference type="Proteomes" id="UP000708208"/>
    </source>
</evidence>
<reference evidence="2" key="1">
    <citation type="submission" date="2021-06" db="EMBL/GenBank/DDBJ databases">
        <authorList>
            <person name="Hodson N. C."/>
            <person name="Mongue J. A."/>
            <person name="Jaron S. K."/>
        </authorList>
    </citation>
    <scope>NUCLEOTIDE SEQUENCE</scope>
</reference>
<accession>A0A8J2JZT1</accession>
<dbReference type="PANTHER" id="PTHR43377:SF2">
    <property type="entry name" value="BINDING ROSSMANN FOLD OXIDOREDUCTASE, PUTATIVE (AFU_ORTHOLOGUE AFUA_4G00560)-RELATED"/>
    <property type="match status" value="1"/>
</dbReference>
<feature type="domain" description="Gfo/Idh/MocA-like oxidoreductase N-terminal" evidence="1">
    <location>
        <begin position="47"/>
        <end position="169"/>
    </location>
</feature>
<protein>
    <recommendedName>
        <fullName evidence="1">Gfo/Idh/MocA-like oxidoreductase N-terminal domain-containing protein</fullName>
    </recommendedName>
</protein>
<evidence type="ECO:0000313" key="2">
    <source>
        <dbReference type="EMBL" id="CAG7727672.1"/>
    </source>
</evidence>
<comment type="caution">
    <text evidence="2">The sequence shown here is derived from an EMBL/GenBank/DDBJ whole genome shotgun (WGS) entry which is preliminary data.</text>
</comment>